<protein>
    <submittedName>
        <fullName evidence="2">Uncharacterized protein</fullName>
    </submittedName>
</protein>
<proteinExistence type="predicted"/>
<feature type="region of interest" description="Disordered" evidence="1">
    <location>
        <begin position="107"/>
        <end position="142"/>
    </location>
</feature>
<dbReference type="AlphaFoldDB" id="A0A1V4BYN5"/>
<name>A0A1V4BYN5_MICAE</name>
<evidence type="ECO:0000313" key="2">
    <source>
        <dbReference type="EMBL" id="OPF19773.1"/>
    </source>
</evidence>
<organism evidence="2 3">
    <name type="scientific">Microcystis aeruginosa KW</name>
    <dbReference type="NCBI Taxonomy" id="1960155"/>
    <lineage>
        <taxon>Bacteria</taxon>
        <taxon>Bacillati</taxon>
        <taxon>Cyanobacteriota</taxon>
        <taxon>Cyanophyceae</taxon>
        <taxon>Oscillatoriophycideae</taxon>
        <taxon>Chroococcales</taxon>
        <taxon>Microcystaceae</taxon>
        <taxon>Microcystis</taxon>
    </lineage>
</organism>
<evidence type="ECO:0000256" key="1">
    <source>
        <dbReference type="SAM" id="MobiDB-lite"/>
    </source>
</evidence>
<sequence>MLTEEQKNYAEVAAHFGVAMSDDSNAPQEREKQVKYQADVHAADPLQAAIRNNVQAYVQEVTDEAVQDVVAHLPQMIFESAQKVVKSGAIDDVFQKMLEHRRAFSRDFPHDGTTIDVPAGGLPFVVDDDDEEGEGEERQWEP</sequence>
<gene>
    <name evidence="2" type="ORF">B1L04_03035</name>
</gene>
<reference evidence="2 3" key="1">
    <citation type="submission" date="2017-02" db="EMBL/GenBank/DDBJ databases">
        <title>Genome sequence of Microcystis aeruginosa KW.</title>
        <authorList>
            <person name="Oh H.-M."/>
            <person name="Ahn C.-Y."/>
            <person name="Jeong H."/>
            <person name="Srivastava A."/>
            <person name="Lee H.-G."/>
            <person name="Kang S.-R."/>
        </authorList>
    </citation>
    <scope>NUCLEOTIDE SEQUENCE [LARGE SCALE GENOMIC DNA]</scope>
    <source>
        <strain evidence="2 3">KW</strain>
    </source>
</reference>
<accession>A0A1V4BYN5</accession>
<dbReference type="EMBL" id="MVGR01000002">
    <property type="protein sequence ID" value="OPF19773.1"/>
    <property type="molecule type" value="Genomic_DNA"/>
</dbReference>
<evidence type="ECO:0000313" key="3">
    <source>
        <dbReference type="Proteomes" id="UP000189835"/>
    </source>
</evidence>
<dbReference type="Proteomes" id="UP000189835">
    <property type="component" value="Unassembled WGS sequence"/>
</dbReference>
<feature type="compositionally biased region" description="Acidic residues" evidence="1">
    <location>
        <begin position="126"/>
        <end position="135"/>
    </location>
</feature>
<comment type="caution">
    <text evidence="2">The sequence shown here is derived from an EMBL/GenBank/DDBJ whole genome shotgun (WGS) entry which is preliminary data.</text>
</comment>